<evidence type="ECO:0008006" key="3">
    <source>
        <dbReference type="Google" id="ProtNLM"/>
    </source>
</evidence>
<comment type="caution">
    <text evidence="1">The sequence shown here is derived from an EMBL/GenBank/DDBJ whole genome shotgun (WGS) entry which is preliminary data.</text>
</comment>
<reference evidence="1 2" key="1">
    <citation type="submission" date="2013-08" db="EMBL/GenBank/DDBJ databases">
        <authorList>
            <person name="Huang J."/>
            <person name="Wang G."/>
        </authorList>
    </citation>
    <scope>NUCLEOTIDE SEQUENCE [LARGE SCALE GENOMIC DNA]</scope>
    <source>
        <strain evidence="1 2">JSM 076056</strain>
    </source>
</reference>
<organism evidence="1 2">
    <name type="scientific">Pontibacillus halophilus JSM 076056 = DSM 19796</name>
    <dbReference type="NCBI Taxonomy" id="1385510"/>
    <lineage>
        <taxon>Bacteria</taxon>
        <taxon>Bacillati</taxon>
        <taxon>Bacillota</taxon>
        <taxon>Bacilli</taxon>
        <taxon>Bacillales</taxon>
        <taxon>Bacillaceae</taxon>
        <taxon>Pontibacillus</taxon>
    </lineage>
</organism>
<dbReference type="AlphaFoldDB" id="A0A0A5GCG5"/>
<sequence>MSGNDYVKFMTEELVRYMDMPQEERERRKEMRKTTRQSTENELFGVLPFAIKFLFRTRRKK</sequence>
<dbReference type="EMBL" id="AVPE01000012">
    <property type="protein sequence ID" value="KGX90881.1"/>
    <property type="molecule type" value="Genomic_DNA"/>
</dbReference>
<dbReference type="Proteomes" id="UP000030528">
    <property type="component" value="Unassembled WGS sequence"/>
</dbReference>
<evidence type="ECO:0000313" key="1">
    <source>
        <dbReference type="EMBL" id="KGX90881.1"/>
    </source>
</evidence>
<proteinExistence type="predicted"/>
<dbReference type="Pfam" id="PF14038">
    <property type="entry name" value="YqzE"/>
    <property type="match status" value="1"/>
</dbReference>
<protein>
    <recommendedName>
        <fullName evidence="3">YqzE family protein</fullName>
    </recommendedName>
</protein>
<gene>
    <name evidence="1" type="ORF">N781_05805</name>
</gene>
<dbReference type="eggNOG" id="ENOG5033ENU">
    <property type="taxonomic scope" value="Bacteria"/>
</dbReference>
<evidence type="ECO:0000313" key="2">
    <source>
        <dbReference type="Proteomes" id="UP000030528"/>
    </source>
</evidence>
<name>A0A0A5GCG5_9BACI</name>
<keyword evidence="2" id="KW-1185">Reference proteome</keyword>
<accession>A0A0A5GCG5</accession>
<dbReference type="STRING" id="1385510.GCA_000425205_02742"/>
<dbReference type="InterPro" id="IPR025622">
    <property type="entry name" value="YqzE"/>
</dbReference>
<dbReference type="RefSeq" id="WP_026801043.1">
    <property type="nucleotide sequence ID" value="NZ_AULI01000012.1"/>
</dbReference>